<protein>
    <recommendedName>
        <fullName evidence="4">Outer membrane protein beta-barrel domain-containing protein</fullName>
    </recommendedName>
</protein>
<sequence length="174" mass="19654">MKKLALFFITCLSCLTVFAQHPEETGHDKKHFISITIAQTFIPRGANMDNLNHKGHFVPGIGFDYLYRVKPKLEVGVMLDFELGRYIIPHQDDLVRDHAFVVAGVLAYSITPHWNVFGGGGIELEKHHNLGVFRLGTEYNFEIGKHWSIPVGLFYDIKEGYDTFSLSVGIGKAF</sequence>
<evidence type="ECO:0000256" key="1">
    <source>
        <dbReference type="SAM" id="SignalP"/>
    </source>
</evidence>
<gene>
    <name evidence="2" type="ORF">HHU12_24520</name>
</gene>
<proteinExistence type="predicted"/>
<feature type="signal peptide" evidence="1">
    <location>
        <begin position="1"/>
        <end position="19"/>
    </location>
</feature>
<name>A0A7X9XBX0_9BACT</name>
<dbReference type="Proteomes" id="UP000576082">
    <property type="component" value="Unassembled WGS sequence"/>
</dbReference>
<evidence type="ECO:0000313" key="2">
    <source>
        <dbReference type="EMBL" id="NME71155.1"/>
    </source>
</evidence>
<keyword evidence="3" id="KW-1185">Reference proteome</keyword>
<evidence type="ECO:0000313" key="3">
    <source>
        <dbReference type="Proteomes" id="UP000576082"/>
    </source>
</evidence>
<dbReference type="InterPro" id="IPR011250">
    <property type="entry name" value="OMP/PagP_B-barrel"/>
</dbReference>
<comment type="caution">
    <text evidence="2">The sequence shown here is derived from an EMBL/GenBank/DDBJ whole genome shotgun (WGS) entry which is preliminary data.</text>
</comment>
<keyword evidence="1" id="KW-0732">Signal</keyword>
<dbReference type="EMBL" id="JABANE010000087">
    <property type="protein sequence ID" value="NME71155.1"/>
    <property type="molecule type" value="Genomic_DNA"/>
</dbReference>
<feature type="chain" id="PRO_5031499505" description="Outer membrane protein beta-barrel domain-containing protein" evidence="1">
    <location>
        <begin position="20"/>
        <end position="174"/>
    </location>
</feature>
<evidence type="ECO:0008006" key="4">
    <source>
        <dbReference type="Google" id="ProtNLM"/>
    </source>
</evidence>
<accession>A0A7X9XBX0</accession>
<dbReference type="RefSeq" id="WP_169659376.1">
    <property type="nucleotide sequence ID" value="NZ_JABANE010000087.1"/>
</dbReference>
<dbReference type="SUPFAM" id="SSF56925">
    <property type="entry name" value="OMPA-like"/>
    <property type="match status" value="1"/>
</dbReference>
<dbReference type="AlphaFoldDB" id="A0A7X9XBX0"/>
<organism evidence="2 3">
    <name type="scientific">Flammeovirga aprica JL-4</name>
    <dbReference type="NCBI Taxonomy" id="694437"/>
    <lineage>
        <taxon>Bacteria</taxon>
        <taxon>Pseudomonadati</taxon>
        <taxon>Bacteroidota</taxon>
        <taxon>Cytophagia</taxon>
        <taxon>Cytophagales</taxon>
        <taxon>Flammeovirgaceae</taxon>
        <taxon>Flammeovirga</taxon>
    </lineage>
</organism>
<reference evidence="2 3" key="1">
    <citation type="submission" date="2020-04" db="EMBL/GenBank/DDBJ databases">
        <title>Flammeovirga sp. SR4, a novel species isolated from seawater.</title>
        <authorList>
            <person name="Wang X."/>
        </authorList>
    </citation>
    <scope>NUCLEOTIDE SEQUENCE [LARGE SCALE GENOMIC DNA]</scope>
    <source>
        <strain evidence="2 3">ATCC 23126</strain>
    </source>
</reference>